<comment type="caution">
    <text evidence="1">The sequence shown here is derived from an EMBL/GenBank/DDBJ whole genome shotgun (WGS) entry which is preliminary data.</text>
</comment>
<proteinExistence type="predicted"/>
<evidence type="ECO:0000313" key="2">
    <source>
        <dbReference type="Proteomes" id="UP001280121"/>
    </source>
</evidence>
<name>A0AAD9WYF2_9ROSI</name>
<dbReference type="Proteomes" id="UP001280121">
    <property type="component" value="Unassembled WGS sequence"/>
</dbReference>
<reference evidence="1" key="1">
    <citation type="journal article" date="2023" name="Plant J.">
        <title>Genome sequences and population genomics provide insights into the demographic history, inbreeding, and mutation load of two 'living fossil' tree species of Dipteronia.</title>
        <authorList>
            <person name="Feng Y."/>
            <person name="Comes H.P."/>
            <person name="Chen J."/>
            <person name="Zhu S."/>
            <person name="Lu R."/>
            <person name="Zhang X."/>
            <person name="Li P."/>
            <person name="Qiu J."/>
            <person name="Olsen K.M."/>
            <person name="Qiu Y."/>
        </authorList>
    </citation>
    <scope>NUCLEOTIDE SEQUENCE</scope>
    <source>
        <strain evidence="1">KIB01</strain>
    </source>
</reference>
<evidence type="ECO:0000313" key="1">
    <source>
        <dbReference type="EMBL" id="KAK2647012.1"/>
    </source>
</evidence>
<organism evidence="1 2">
    <name type="scientific">Dipteronia dyeriana</name>
    <dbReference type="NCBI Taxonomy" id="168575"/>
    <lineage>
        <taxon>Eukaryota</taxon>
        <taxon>Viridiplantae</taxon>
        <taxon>Streptophyta</taxon>
        <taxon>Embryophyta</taxon>
        <taxon>Tracheophyta</taxon>
        <taxon>Spermatophyta</taxon>
        <taxon>Magnoliopsida</taxon>
        <taxon>eudicotyledons</taxon>
        <taxon>Gunneridae</taxon>
        <taxon>Pentapetalae</taxon>
        <taxon>rosids</taxon>
        <taxon>malvids</taxon>
        <taxon>Sapindales</taxon>
        <taxon>Sapindaceae</taxon>
        <taxon>Hippocastanoideae</taxon>
        <taxon>Acereae</taxon>
        <taxon>Dipteronia</taxon>
    </lineage>
</organism>
<protein>
    <submittedName>
        <fullName evidence="1">Uncharacterized protein</fullName>
    </submittedName>
</protein>
<dbReference type="EMBL" id="JANJYI010000006">
    <property type="protein sequence ID" value="KAK2647012.1"/>
    <property type="molecule type" value="Genomic_DNA"/>
</dbReference>
<gene>
    <name evidence="1" type="ORF">Ddye_022207</name>
</gene>
<dbReference type="AlphaFoldDB" id="A0AAD9WYF2"/>
<sequence length="99" mass="11120">MFSLPNMQFPAIKLPVAFDCLDCFYRAINHFASNPVNNAGTNRGIQYENIQAKGFMLAVSLSLSLSWFVEALEQKPVTLETDLRAMLLLDEVIVIYSFG</sequence>
<keyword evidence="2" id="KW-1185">Reference proteome</keyword>
<accession>A0AAD9WYF2</accession>